<proteinExistence type="predicted"/>
<dbReference type="Proteomes" id="UP000032141">
    <property type="component" value="Chromosome C8"/>
</dbReference>
<keyword evidence="2" id="KW-1185">Reference proteome</keyword>
<dbReference type="HOGENOM" id="CLU_2999277_0_0_1"/>
<reference evidence="1" key="2">
    <citation type="submission" date="2015-03" db="UniProtKB">
        <authorList>
            <consortium name="EnsemblPlants"/>
        </authorList>
    </citation>
    <scope>IDENTIFICATION</scope>
</reference>
<dbReference type="AlphaFoldDB" id="A0A0D3DU08"/>
<organism evidence="1 2">
    <name type="scientific">Brassica oleracea var. oleracea</name>
    <dbReference type="NCBI Taxonomy" id="109376"/>
    <lineage>
        <taxon>Eukaryota</taxon>
        <taxon>Viridiplantae</taxon>
        <taxon>Streptophyta</taxon>
        <taxon>Embryophyta</taxon>
        <taxon>Tracheophyta</taxon>
        <taxon>Spermatophyta</taxon>
        <taxon>Magnoliopsida</taxon>
        <taxon>eudicotyledons</taxon>
        <taxon>Gunneridae</taxon>
        <taxon>Pentapetalae</taxon>
        <taxon>rosids</taxon>
        <taxon>malvids</taxon>
        <taxon>Brassicales</taxon>
        <taxon>Brassicaceae</taxon>
        <taxon>Brassiceae</taxon>
        <taxon>Brassica</taxon>
    </lineage>
</organism>
<accession>A0A0D3DU08</accession>
<evidence type="ECO:0000313" key="1">
    <source>
        <dbReference type="EnsemblPlants" id="Bo8g092110.1"/>
    </source>
</evidence>
<name>A0A0D3DU08_BRAOL</name>
<dbReference type="Gramene" id="Bo8g092110.1">
    <property type="protein sequence ID" value="Bo8g092110.1"/>
    <property type="gene ID" value="Bo8g092110"/>
</dbReference>
<evidence type="ECO:0000313" key="2">
    <source>
        <dbReference type="Proteomes" id="UP000032141"/>
    </source>
</evidence>
<dbReference type="EnsemblPlants" id="Bo8g092110.1">
    <property type="protein sequence ID" value="Bo8g092110.1"/>
    <property type="gene ID" value="Bo8g092110"/>
</dbReference>
<protein>
    <submittedName>
        <fullName evidence="1">Uncharacterized protein</fullName>
    </submittedName>
</protein>
<sequence>MHKTLQPSKIFFRHSPVSISMHIHPPPQLENISQARHFFHVFFLVGVLKIMFKPPYI</sequence>
<reference evidence="1 2" key="1">
    <citation type="journal article" date="2014" name="Genome Biol.">
        <title>Transcriptome and methylome profiling reveals relics of genome dominance in the mesopolyploid Brassica oleracea.</title>
        <authorList>
            <person name="Parkin I.A."/>
            <person name="Koh C."/>
            <person name="Tang H."/>
            <person name="Robinson S.J."/>
            <person name="Kagale S."/>
            <person name="Clarke W.E."/>
            <person name="Town C.D."/>
            <person name="Nixon J."/>
            <person name="Krishnakumar V."/>
            <person name="Bidwell S.L."/>
            <person name="Denoeud F."/>
            <person name="Belcram H."/>
            <person name="Links M.G."/>
            <person name="Just J."/>
            <person name="Clarke C."/>
            <person name="Bender T."/>
            <person name="Huebert T."/>
            <person name="Mason A.S."/>
            <person name="Pires J.C."/>
            <person name="Barker G."/>
            <person name="Moore J."/>
            <person name="Walley P.G."/>
            <person name="Manoli S."/>
            <person name="Batley J."/>
            <person name="Edwards D."/>
            <person name="Nelson M.N."/>
            <person name="Wang X."/>
            <person name="Paterson A.H."/>
            <person name="King G."/>
            <person name="Bancroft I."/>
            <person name="Chalhoub B."/>
            <person name="Sharpe A.G."/>
        </authorList>
    </citation>
    <scope>NUCLEOTIDE SEQUENCE</scope>
    <source>
        <strain evidence="1 2">cv. TO1000</strain>
    </source>
</reference>